<evidence type="ECO:0000313" key="3">
    <source>
        <dbReference type="Proteomes" id="UP000193083"/>
    </source>
</evidence>
<reference evidence="3" key="1">
    <citation type="submission" date="2017-04" db="EMBL/GenBank/DDBJ databases">
        <authorList>
            <person name="Varghese N."/>
            <person name="Submissions S."/>
        </authorList>
    </citation>
    <scope>NUCLEOTIDE SEQUENCE [LARGE SCALE GENOMIC DNA]</scope>
    <source>
        <strain evidence="3">B5P</strain>
    </source>
</reference>
<dbReference type="EMBL" id="FXBL01000004">
    <property type="protein sequence ID" value="SMH56847.1"/>
    <property type="molecule type" value="Genomic_DNA"/>
</dbReference>
<dbReference type="AlphaFoldDB" id="A0A1X7PX44"/>
<evidence type="ECO:0000313" key="2">
    <source>
        <dbReference type="EMBL" id="SMH56847.1"/>
    </source>
</evidence>
<dbReference type="RefSeq" id="WP_085467173.1">
    <property type="nucleotide sequence ID" value="NZ_FXBL01000004.1"/>
</dbReference>
<dbReference type="Gene3D" id="3.10.450.50">
    <property type="match status" value="1"/>
</dbReference>
<sequence>MTIDLPRPLEDYFAAKNRHDIDTMLAPFAVDAIVRDESRTYTGHAAIRAWMEETTRKYRVTVEPTGAHLDGQNWKVSALVAGDFPGSPATLRYRFSLAHERIAGLEIGA</sequence>
<name>A0A1X7PX44_9HYPH</name>
<gene>
    <name evidence="2" type="ORF">SAMN02982922_5607</name>
</gene>
<organism evidence="2 3">
    <name type="scientific">Mesorhizobium australicum</name>
    <dbReference type="NCBI Taxonomy" id="536018"/>
    <lineage>
        <taxon>Bacteria</taxon>
        <taxon>Pseudomonadati</taxon>
        <taxon>Pseudomonadota</taxon>
        <taxon>Alphaproteobacteria</taxon>
        <taxon>Hyphomicrobiales</taxon>
        <taxon>Phyllobacteriaceae</taxon>
        <taxon>Mesorhizobium</taxon>
    </lineage>
</organism>
<proteinExistence type="predicted"/>
<dbReference type="Proteomes" id="UP000193083">
    <property type="component" value="Unassembled WGS sequence"/>
</dbReference>
<dbReference type="InterPro" id="IPR037401">
    <property type="entry name" value="SnoaL-like"/>
</dbReference>
<dbReference type="OrthoDB" id="8684708at2"/>
<evidence type="ECO:0000259" key="1">
    <source>
        <dbReference type="Pfam" id="PF12680"/>
    </source>
</evidence>
<protein>
    <submittedName>
        <fullName evidence="2">SnoaL-like domain-containing protein</fullName>
    </submittedName>
</protein>
<keyword evidence="3" id="KW-1185">Reference proteome</keyword>
<dbReference type="Pfam" id="PF12680">
    <property type="entry name" value="SnoaL_2"/>
    <property type="match status" value="1"/>
</dbReference>
<dbReference type="SUPFAM" id="SSF54427">
    <property type="entry name" value="NTF2-like"/>
    <property type="match status" value="1"/>
</dbReference>
<feature type="domain" description="SnoaL-like" evidence="1">
    <location>
        <begin position="10"/>
        <end position="90"/>
    </location>
</feature>
<accession>A0A1X7PX44</accession>
<dbReference type="InterPro" id="IPR032710">
    <property type="entry name" value="NTF2-like_dom_sf"/>
</dbReference>